<proteinExistence type="predicted"/>
<dbReference type="SUPFAM" id="SSF55729">
    <property type="entry name" value="Acyl-CoA N-acyltransferases (Nat)"/>
    <property type="match status" value="1"/>
</dbReference>
<organism evidence="3 4">
    <name type="scientific">Brachybacterium huguangmaarense</name>
    <dbReference type="NCBI Taxonomy" id="1652028"/>
    <lineage>
        <taxon>Bacteria</taxon>
        <taxon>Bacillati</taxon>
        <taxon>Actinomycetota</taxon>
        <taxon>Actinomycetes</taxon>
        <taxon>Micrococcales</taxon>
        <taxon>Dermabacteraceae</taxon>
        <taxon>Brachybacterium</taxon>
    </lineage>
</organism>
<dbReference type="RefSeq" id="WP_263594912.1">
    <property type="nucleotide sequence ID" value="NZ_CP107020.1"/>
</dbReference>
<dbReference type="Proteomes" id="UP001164305">
    <property type="component" value="Chromosome"/>
</dbReference>
<gene>
    <name evidence="3" type="ORF">BRM3_04590</name>
</gene>
<dbReference type="Pfam" id="PF00583">
    <property type="entry name" value="Acetyltransf_1"/>
    <property type="match status" value="1"/>
</dbReference>
<keyword evidence="1" id="KW-0812">Transmembrane</keyword>
<keyword evidence="1" id="KW-0472">Membrane</keyword>
<accession>A0ABY6G4Z8</accession>
<name>A0ABY6G4Z8_9MICO</name>
<evidence type="ECO:0000256" key="1">
    <source>
        <dbReference type="SAM" id="Phobius"/>
    </source>
</evidence>
<reference evidence="3" key="1">
    <citation type="submission" date="2022-10" db="EMBL/GenBank/DDBJ databases">
        <title>Whole-Genome Sequencing of Brachybacterium huguangmaarense BRM-3, Isolated from Betula schmidtii.</title>
        <authorList>
            <person name="Haam D."/>
        </authorList>
    </citation>
    <scope>NUCLEOTIDE SEQUENCE</scope>
    <source>
        <strain evidence="3">BRM-3</strain>
    </source>
</reference>
<dbReference type="EMBL" id="CP107020">
    <property type="protein sequence ID" value="UYG17704.1"/>
    <property type="molecule type" value="Genomic_DNA"/>
</dbReference>
<keyword evidence="1" id="KW-1133">Transmembrane helix</keyword>
<evidence type="ECO:0000313" key="4">
    <source>
        <dbReference type="Proteomes" id="UP001164305"/>
    </source>
</evidence>
<sequence length="162" mass="18367">MTATANRRVERCRPADAPALWALRRERENWLEHRGIVQWPLDSLPLAEVEEQLAERQWWCVRGNEGIEAAVRVMETDEEFWGADPTPALYLHTLMVALTAGGIGLPAVLLAHAESIARRSGAAALRLDCVERLCPFYERHGFAHVRPRVFPDFTTQLMARVV</sequence>
<protein>
    <submittedName>
        <fullName evidence="3">GNAT family N-acetyltransferase</fullName>
    </submittedName>
</protein>
<dbReference type="InterPro" id="IPR000182">
    <property type="entry name" value="GNAT_dom"/>
</dbReference>
<keyword evidence="4" id="KW-1185">Reference proteome</keyword>
<feature type="domain" description="N-acetyltransferase" evidence="2">
    <location>
        <begin position="7"/>
        <end position="162"/>
    </location>
</feature>
<dbReference type="PROSITE" id="PS51186">
    <property type="entry name" value="GNAT"/>
    <property type="match status" value="1"/>
</dbReference>
<evidence type="ECO:0000259" key="2">
    <source>
        <dbReference type="PROSITE" id="PS51186"/>
    </source>
</evidence>
<evidence type="ECO:0000313" key="3">
    <source>
        <dbReference type="EMBL" id="UYG17704.1"/>
    </source>
</evidence>
<feature type="transmembrane region" description="Helical" evidence="1">
    <location>
        <begin position="89"/>
        <end position="111"/>
    </location>
</feature>
<dbReference type="Gene3D" id="3.40.630.30">
    <property type="match status" value="1"/>
</dbReference>
<dbReference type="InterPro" id="IPR016181">
    <property type="entry name" value="Acyl_CoA_acyltransferase"/>
</dbReference>